<accession>A0A1H7F7F6</accession>
<feature type="transmembrane region" description="Helical" evidence="1">
    <location>
        <begin position="113"/>
        <end position="132"/>
    </location>
</feature>
<dbReference type="EMBL" id="FNZX01000003">
    <property type="protein sequence ID" value="SEK22039.1"/>
    <property type="molecule type" value="Genomic_DNA"/>
</dbReference>
<dbReference type="RefSeq" id="WP_074788847.1">
    <property type="nucleotide sequence ID" value="NZ_FNZX01000003.1"/>
</dbReference>
<feature type="transmembrane region" description="Helical" evidence="1">
    <location>
        <begin position="243"/>
        <end position="264"/>
    </location>
</feature>
<keyword evidence="1" id="KW-1133">Transmembrane helix</keyword>
<dbReference type="AlphaFoldDB" id="A0A1H7F7F6"/>
<dbReference type="Proteomes" id="UP000182321">
    <property type="component" value="Unassembled WGS sequence"/>
</dbReference>
<protein>
    <recommendedName>
        <fullName evidence="4">Oligosaccharide repeat unit polymerase</fullName>
    </recommendedName>
</protein>
<evidence type="ECO:0008006" key="4">
    <source>
        <dbReference type="Google" id="ProtNLM"/>
    </source>
</evidence>
<keyword evidence="3" id="KW-1185">Reference proteome</keyword>
<feature type="transmembrane region" description="Helical" evidence="1">
    <location>
        <begin position="214"/>
        <end position="231"/>
    </location>
</feature>
<feature type="transmembrane region" description="Helical" evidence="1">
    <location>
        <begin position="331"/>
        <end position="348"/>
    </location>
</feature>
<evidence type="ECO:0000256" key="1">
    <source>
        <dbReference type="SAM" id="Phobius"/>
    </source>
</evidence>
<keyword evidence="1" id="KW-0472">Membrane</keyword>
<reference evidence="3" key="1">
    <citation type="submission" date="2016-10" db="EMBL/GenBank/DDBJ databases">
        <authorList>
            <person name="Varghese N."/>
        </authorList>
    </citation>
    <scope>NUCLEOTIDE SEQUENCE [LARGE SCALE GENOMIC DNA]</scope>
    <source>
        <strain evidence="3">ACV-9</strain>
    </source>
</reference>
<organism evidence="2 3">
    <name type="scientific">Pseudobutyrivibrio ruminis</name>
    <dbReference type="NCBI Taxonomy" id="46206"/>
    <lineage>
        <taxon>Bacteria</taxon>
        <taxon>Bacillati</taxon>
        <taxon>Bacillota</taxon>
        <taxon>Clostridia</taxon>
        <taxon>Lachnospirales</taxon>
        <taxon>Lachnospiraceae</taxon>
        <taxon>Pseudobutyrivibrio</taxon>
    </lineage>
</organism>
<feature type="transmembrane region" description="Helical" evidence="1">
    <location>
        <begin position="34"/>
        <end position="52"/>
    </location>
</feature>
<feature type="transmembrane region" description="Helical" evidence="1">
    <location>
        <begin position="360"/>
        <end position="376"/>
    </location>
</feature>
<sequence>MDLIKKNINAANIVFIAECIFIFVFSLMFQALSFNRNILLLSIFAILGIILEKRFRWDMAYIFIIAAGVITSEIDLHAGVDSTWYTTGVWLGAYLLGKYIVGTNKEILDKKVFIVVAVMLTGLYIQGLLNYGNYKGTAEEISGDGLSWGTWSEFFTGQNTSRTLFVFDFILTGSLIFFALVNFKKNKILSIIILLLNAGIVFVDNILAGGRLALLLQFITLVVMTAIYLVKNHRRIPQGIKKAVTIIAVIIVAIGLIVTFLKAVNFYGFADFYAGTIWGRDGGIFNNIRFQTIKEGLMLSFSQPWGGWMVPSEENGIPHNVCLLFSKEYDTFVYLLLVAFRITGLYYGIKLISRKECNNIDYMLFSMLVTINIYFIVETGPWRYRNYWFFFFMIVAMIKKKLEVISEQ</sequence>
<evidence type="ECO:0000313" key="3">
    <source>
        <dbReference type="Proteomes" id="UP000182321"/>
    </source>
</evidence>
<feature type="transmembrane region" description="Helical" evidence="1">
    <location>
        <begin position="7"/>
        <end position="28"/>
    </location>
</feature>
<feature type="transmembrane region" description="Helical" evidence="1">
    <location>
        <begin position="164"/>
        <end position="181"/>
    </location>
</feature>
<proteinExistence type="predicted"/>
<feature type="transmembrane region" description="Helical" evidence="1">
    <location>
        <begin position="188"/>
        <end position="208"/>
    </location>
</feature>
<keyword evidence="1" id="KW-0812">Transmembrane</keyword>
<evidence type="ECO:0000313" key="2">
    <source>
        <dbReference type="EMBL" id="SEK22039.1"/>
    </source>
</evidence>
<name>A0A1H7F7F6_9FIRM</name>
<gene>
    <name evidence="2" type="ORF">SAMN02910377_00356</name>
</gene>